<dbReference type="Gene3D" id="3.30.420.10">
    <property type="entry name" value="Ribonuclease H-like superfamily/Ribonuclease H"/>
    <property type="match status" value="1"/>
</dbReference>
<dbReference type="AlphaFoldDB" id="A0AAV4AKF5"/>
<dbReference type="GO" id="GO:0004523">
    <property type="term" value="F:RNA-DNA hybrid ribonuclease activity"/>
    <property type="evidence" value="ECO:0007669"/>
    <property type="project" value="InterPro"/>
</dbReference>
<name>A0AAV4AKF5_9GAST</name>
<evidence type="ECO:0000313" key="3">
    <source>
        <dbReference type="Proteomes" id="UP000735302"/>
    </source>
</evidence>
<dbReference type="Proteomes" id="UP000735302">
    <property type="component" value="Unassembled WGS sequence"/>
</dbReference>
<dbReference type="EMBL" id="BLXT01003865">
    <property type="protein sequence ID" value="GFO07487.1"/>
    <property type="molecule type" value="Genomic_DNA"/>
</dbReference>
<dbReference type="PROSITE" id="PS50879">
    <property type="entry name" value="RNASE_H_1"/>
    <property type="match status" value="1"/>
</dbReference>
<dbReference type="InterPro" id="IPR036397">
    <property type="entry name" value="RNaseH_sf"/>
</dbReference>
<evidence type="ECO:0000313" key="2">
    <source>
        <dbReference type="EMBL" id="GFO07487.1"/>
    </source>
</evidence>
<dbReference type="SUPFAM" id="SSF53098">
    <property type="entry name" value="Ribonuclease H-like"/>
    <property type="match status" value="1"/>
</dbReference>
<sequence>MEDSLGSNPVAERCPALTSNRALATSPSGQGRPYRTVVTILRKHALAYLDGSASGGTGNRGFGIYIMCGTTSRIWGRVGEQIFSFDFELKAVTECSRLVIRRKQEGAALTGMVIFTDCRALVQYVGGTGRKEALWLADHLHKTKGTVVQWLPSHEGIIGNEIADKLAKQGRT</sequence>
<dbReference type="Pfam" id="PF00075">
    <property type="entry name" value="RNase_H"/>
    <property type="match status" value="1"/>
</dbReference>
<dbReference type="InterPro" id="IPR012337">
    <property type="entry name" value="RNaseH-like_sf"/>
</dbReference>
<comment type="caution">
    <text evidence="2">The sequence shown here is derived from an EMBL/GenBank/DDBJ whole genome shotgun (WGS) entry which is preliminary data.</text>
</comment>
<keyword evidence="3" id="KW-1185">Reference proteome</keyword>
<keyword evidence="2" id="KW-0695">RNA-directed DNA polymerase</keyword>
<organism evidence="2 3">
    <name type="scientific">Plakobranchus ocellatus</name>
    <dbReference type="NCBI Taxonomy" id="259542"/>
    <lineage>
        <taxon>Eukaryota</taxon>
        <taxon>Metazoa</taxon>
        <taxon>Spiralia</taxon>
        <taxon>Lophotrochozoa</taxon>
        <taxon>Mollusca</taxon>
        <taxon>Gastropoda</taxon>
        <taxon>Heterobranchia</taxon>
        <taxon>Euthyneura</taxon>
        <taxon>Panpulmonata</taxon>
        <taxon>Sacoglossa</taxon>
        <taxon>Placobranchoidea</taxon>
        <taxon>Plakobranchidae</taxon>
        <taxon>Plakobranchus</taxon>
    </lineage>
</organism>
<keyword evidence="2" id="KW-0548">Nucleotidyltransferase</keyword>
<dbReference type="GO" id="GO:0003964">
    <property type="term" value="F:RNA-directed DNA polymerase activity"/>
    <property type="evidence" value="ECO:0007669"/>
    <property type="project" value="UniProtKB-KW"/>
</dbReference>
<reference evidence="2 3" key="1">
    <citation type="journal article" date="2021" name="Elife">
        <title>Chloroplast acquisition without the gene transfer in kleptoplastic sea slugs, Plakobranchus ocellatus.</title>
        <authorList>
            <person name="Maeda T."/>
            <person name="Takahashi S."/>
            <person name="Yoshida T."/>
            <person name="Shimamura S."/>
            <person name="Takaki Y."/>
            <person name="Nagai Y."/>
            <person name="Toyoda A."/>
            <person name="Suzuki Y."/>
            <person name="Arimoto A."/>
            <person name="Ishii H."/>
            <person name="Satoh N."/>
            <person name="Nishiyama T."/>
            <person name="Hasebe M."/>
            <person name="Maruyama T."/>
            <person name="Minagawa J."/>
            <person name="Obokata J."/>
            <person name="Shigenobu S."/>
        </authorList>
    </citation>
    <scope>NUCLEOTIDE SEQUENCE [LARGE SCALE GENOMIC DNA]</scope>
</reference>
<protein>
    <submittedName>
        <fullName evidence="2">RNA-directed DNA polymerase from</fullName>
    </submittedName>
</protein>
<dbReference type="GO" id="GO:0003676">
    <property type="term" value="F:nucleic acid binding"/>
    <property type="evidence" value="ECO:0007669"/>
    <property type="project" value="InterPro"/>
</dbReference>
<accession>A0AAV4AKF5</accession>
<dbReference type="InterPro" id="IPR002156">
    <property type="entry name" value="RNaseH_domain"/>
</dbReference>
<gene>
    <name evidence="2" type="ORF">PoB_003399200</name>
</gene>
<feature type="domain" description="RNase H type-1" evidence="1">
    <location>
        <begin position="41"/>
        <end position="172"/>
    </location>
</feature>
<proteinExistence type="predicted"/>
<keyword evidence="2" id="KW-0808">Transferase</keyword>
<evidence type="ECO:0000259" key="1">
    <source>
        <dbReference type="PROSITE" id="PS50879"/>
    </source>
</evidence>